<keyword evidence="3" id="KW-1185">Reference proteome</keyword>
<feature type="compositionally biased region" description="Polar residues" evidence="1">
    <location>
        <begin position="349"/>
        <end position="360"/>
    </location>
</feature>
<accession>A0A8E2AUG2</accession>
<feature type="region of interest" description="Disordered" evidence="1">
    <location>
        <begin position="61"/>
        <end position="273"/>
    </location>
</feature>
<evidence type="ECO:0000313" key="2">
    <source>
        <dbReference type="EMBL" id="OCH91218.1"/>
    </source>
</evidence>
<feature type="compositionally biased region" description="Pro residues" evidence="1">
    <location>
        <begin position="120"/>
        <end position="130"/>
    </location>
</feature>
<dbReference type="Proteomes" id="UP000250043">
    <property type="component" value="Unassembled WGS sequence"/>
</dbReference>
<protein>
    <submittedName>
        <fullName evidence="2">Uncharacterized protein</fullName>
    </submittedName>
</protein>
<name>A0A8E2AUG2_9APHY</name>
<feature type="compositionally biased region" description="Gly residues" evidence="1">
    <location>
        <begin position="141"/>
        <end position="152"/>
    </location>
</feature>
<dbReference type="EMBL" id="KV722389">
    <property type="protein sequence ID" value="OCH91218.1"/>
    <property type="molecule type" value="Genomic_DNA"/>
</dbReference>
<feature type="compositionally biased region" description="Low complexity" evidence="1">
    <location>
        <begin position="131"/>
        <end position="140"/>
    </location>
</feature>
<feature type="compositionally biased region" description="Basic and acidic residues" evidence="1">
    <location>
        <begin position="108"/>
        <end position="117"/>
    </location>
</feature>
<evidence type="ECO:0000256" key="1">
    <source>
        <dbReference type="SAM" id="MobiDB-lite"/>
    </source>
</evidence>
<sequence>MMAGSTPAPLSFVERLGSSAPLSLVEENFHVHFFRESCSGECVLFLHQGFSSVSARNTLEARAPRADSARSPRTQMAEESGEGRSSLPRSLQGELLRHSPREDEDDWRAERAADRRSPYVLPPFPPPPPASSSSLTLAALGGDGGTPPGDQGGRTRDESYSLQPSRRSPQPRPHVWPQSGSYGFPPGVARTDPSLYTSTSRAHMYTYPPPPPPPRSGLQPPREREAAGPSSYYGATEEEHTSRPVYMPDVGGPSQYTRGTPSIPMPSFHELSPPRVRQMTPRLMTPRPFTPSYTTRCMFLLFSPVSFATNVRLLLQLASNLRRVRVRRSGRPLRTNYRRSSRPPSRTSGATESSTGPAVG</sequence>
<feature type="region of interest" description="Disordered" evidence="1">
    <location>
        <begin position="329"/>
        <end position="360"/>
    </location>
</feature>
<organism evidence="2 3">
    <name type="scientific">Obba rivulosa</name>
    <dbReference type="NCBI Taxonomy" id="1052685"/>
    <lineage>
        <taxon>Eukaryota</taxon>
        <taxon>Fungi</taxon>
        <taxon>Dikarya</taxon>
        <taxon>Basidiomycota</taxon>
        <taxon>Agaricomycotina</taxon>
        <taxon>Agaricomycetes</taxon>
        <taxon>Polyporales</taxon>
        <taxon>Gelatoporiaceae</taxon>
        <taxon>Obba</taxon>
    </lineage>
</organism>
<reference evidence="2 3" key="1">
    <citation type="submission" date="2016-07" db="EMBL/GenBank/DDBJ databases">
        <title>Draft genome of the white-rot fungus Obba rivulosa 3A-2.</title>
        <authorList>
            <consortium name="DOE Joint Genome Institute"/>
            <person name="Miettinen O."/>
            <person name="Riley R."/>
            <person name="Acob R."/>
            <person name="Barry K."/>
            <person name="Cullen D."/>
            <person name="De Vries R."/>
            <person name="Hainaut M."/>
            <person name="Hatakka A."/>
            <person name="Henrissat B."/>
            <person name="Hilden K."/>
            <person name="Kuo R."/>
            <person name="Labutti K."/>
            <person name="Lipzen A."/>
            <person name="Makela M.R."/>
            <person name="Sandor L."/>
            <person name="Spatafora J.W."/>
            <person name="Grigoriev I.V."/>
            <person name="Hibbett D.S."/>
        </authorList>
    </citation>
    <scope>NUCLEOTIDE SEQUENCE [LARGE SCALE GENOMIC DNA]</scope>
    <source>
        <strain evidence="2 3">3A-2</strain>
    </source>
</reference>
<evidence type="ECO:0000313" key="3">
    <source>
        <dbReference type="Proteomes" id="UP000250043"/>
    </source>
</evidence>
<proteinExistence type="predicted"/>
<gene>
    <name evidence="2" type="ORF">OBBRIDRAFT_792498</name>
</gene>
<feature type="compositionally biased region" description="Basic residues" evidence="1">
    <location>
        <begin position="329"/>
        <end position="341"/>
    </location>
</feature>
<dbReference type="OrthoDB" id="39175at2759"/>
<dbReference type="AlphaFoldDB" id="A0A8E2AUG2"/>